<dbReference type="AlphaFoldDB" id="A0AA97NPZ1"/>
<feature type="compositionally biased region" description="Basic and acidic residues" evidence="1">
    <location>
        <begin position="19"/>
        <end position="35"/>
    </location>
</feature>
<dbReference type="Proteomes" id="UP000011086">
    <property type="component" value="Unassembled WGS sequence"/>
</dbReference>
<sequence length="278" mass="30638">MNGNHLFPPNLAGFATPEDQSKDEIIAELRRRIEEMSTSGSSAASSVGDSSQSCAGGGGSSRRSRRRRNRNKGALMTTTAPVQQQEQYEQQQQQQQHQNRSSHRNGGNANTFRSSASNATEEIPRPTERRKVPKLQLGLNLDLELELKARIDGNVTLCLLVEQEETPRPPSSIELPRPPGPLAEGATVSTELYHMRVGRLRLGRRWLERDVSASLTAAAVAAVAVAGKNQKYSVVYGLTDNHERQAPSTVCVYEESVQMIIASQYQIPSYIQSDSKVR</sequence>
<feature type="compositionally biased region" description="Low complexity" evidence="1">
    <location>
        <begin position="37"/>
        <end position="54"/>
    </location>
</feature>
<accession>A0AA97NPZ1</accession>
<dbReference type="PANTHER" id="PTHR35587">
    <property type="entry name" value="EXPRESSED PROTEIN"/>
    <property type="match status" value="1"/>
</dbReference>
<feature type="compositionally biased region" description="Low complexity" evidence="1">
    <location>
        <begin position="83"/>
        <end position="98"/>
    </location>
</feature>
<name>A0AA97NPZ1_PYRO3</name>
<evidence type="ECO:0000256" key="1">
    <source>
        <dbReference type="SAM" id="MobiDB-lite"/>
    </source>
</evidence>
<feature type="compositionally biased region" description="Polar residues" evidence="1">
    <location>
        <begin position="104"/>
        <end position="120"/>
    </location>
</feature>
<feature type="region of interest" description="Disordered" evidence="1">
    <location>
        <begin position="1"/>
        <end position="129"/>
    </location>
</feature>
<evidence type="ECO:0000313" key="2">
    <source>
        <dbReference type="EMBL" id="ELQ34151.1"/>
    </source>
</evidence>
<gene>
    <name evidence="2" type="ORF">OOU_Y34scaffold00793g33</name>
</gene>
<dbReference type="PANTHER" id="PTHR35587:SF4">
    <property type="match status" value="1"/>
</dbReference>
<protein>
    <submittedName>
        <fullName evidence="2">Uncharacterized protein</fullName>
    </submittedName>
</protein>
<feature type="compositionally biased region" description="Basic residues" evidence="1">
    <location>
        <begin position="62"/>
        <end position="71"/>
    </location>
</feature>
<reference evidence="2" key="1">
    <citation type="journal article" date="2012" name="PLoS Genet.">
        <title>Comparative analysis of the genomes of two field isolates of the rice blast fungus Magnaporthe oryzae.</title>
        <authorList>
            <person name="Xue M."/>
            <person name="Yang J."/>
            <person name="Li Z."/>
            <person name="Hu S."/>
            <person name="Yao N."/>
            <person name="Dean R.A."/>
            <person name="Zhao W."/>
            <person name="Shen M."/>
            <person name="Zhang H."/>
            <person name="Li C."/>
            <person name="Liu L."/>
            <person name="Cao L."/>
            <person name="Xu X."/>
            <person name="Xing Y."/>
            <person name="Hsiang T."/>
            <person name="Zhang Z."/>
            <person name="Xu J.R."/>
            <person name="Peng Y.L."/>
        </authorList>
    </citation>
    <scope>NUCLEOTIDE SEQUENCE</scope>
    <source>
        <strain evidence="2">Y34</strain>
    </source>
</reference>
<organism evidence="2">
    <name type="scientific">Pyricularia oryzae (strain Y34)</name>
    <name type="common">Rice blast fungus</name>
    <name type="synonym">Magnaporthe oryzae</name>
    <dbReference type="NCBI Taxonomy" id="1143189"/>
    <lineage>
        <taxon>Eukaryota</taxon>
        <taxon>Fungi</taxon>
        <taxon>Dikarya</taxon>
        <taxon>Ascomycota</taxon>
        <taxon>Pezizomycotina</taxon>
        <taxon>Sordariomycetes</taxon>
        <taxon>Sordariomycetidae</taxon>
        <taxon>Magnaporthales</taxon>
        <taxon>Pyriculariaceae</taxon>
        <taxon>Pyricularia</taxon>
    </lineage>
</organism>
<proteinExistence type="predicted"/>
<dbReference type="EMBL" id="JH793922">
    <property type="protein sequence ID" value="ELQ34151.1"/>
    <property type="molecule type" value="Genomic_DNA"/>
</dbReference>